<dbReference type="PIRSF" id="PIRSF018637">
    <property type="entry name" value="TrmK"/>
    <property type="match status" value="1"/>
</dbReference>
<dbReference type="AlphaFoldDB" id="I7LE95"/>
<dbReference type="RefSeq" id="WP_009560150.1">
    <property type="nucleotide sequence ID" value="NZ_AYZN01000001.1"/>
</dbReference>
<dbReference type="Proteomes" id="UP000009311">
    <property type="component" value="Unassembled WGS sequence"/>
</dbReference>
<accession>I7LE95</accession>
<dbReference type="SUPFAM" id="SSF53335">
    <property type="entry name" value="S-adenosyl-L-methionine-dependent methyltransferases"/>
    <property type="match status" value="1"/>
</dbReference>
<feature type="coiled-coil region" evidence="1">
    <location>
        <begin position="197"/>
        <end position="224"/>
    </location>
</feature>
<dbReference type="PANTHER" id="PTHR38451">
    <property type="entry name" value="TRNA (ADENINE(22)-N(1))-METHYLTRANSFERASE"/>
    <property type="match status" value="1"/>
</dbReference>
<evidence type="ECO:0000256" key="1">
    <source>
        <dbReference type="SAM" id="Coils"/>
    </source>
</evidence>
<dbReference type="Gene3D" id="1.10.287.1890">
    <property type="match status" value="1"/>
</dbReference>
<sequence length="227" mass="25618">MNLRLNTLAEMVDQNSRVADIGTDHAYLPIQLVKEGKVDYAIASDIAQGPLNNAIQDIAQAGFADKIEARLGAGLETIKHEDQIDTVVIAGMGGKLMIQILDDAWNKGFHFENLVLAPNITEPKVREWLMNHNYHLLDEKLIFEAGHSYELLKAKLEKEPVELTKRQLLFGPIILKDKSPEFYQKWASQLNYFNGLLANLNKAKNKDQARIESIEQQIAAIKEELDD</sequence>
<dbReference type="Pfam" id="PF04816">
    <property type="entry name" value="TrmK"/>
    <property type="match status" value="1"/>
</dbReference>
<organism evidence="2 3">
    <name type="scientific">Lactobacillus pasteurii DSM 23907 = CRBIP 24.76</name>
    <dbReference type="NCBI Taxonomy" id="1423790"/>
    <lineage>
        <taxon>Bacteria</taxon>
        <taxon>Bacillati</taxon>
        <taxon>Bacillota</taxon>
        <taxon>Bacilli</taxon>
        <taxon>Lactobacillales</taxon>
        <taxon>Lactobacillaceae</taxon>
        <taxon>Lactobacillus</taxon>
    </lineage>
</organism>
<dbReference type="InterPro" id="IPR029063">
    <property type="entry name" value="SAM-dependent_MTases_sf"/>
</dbReference>
<proteinExistence type="predicted"/>
<dbReference type="STRING" id="1423790.BN53_05805"/>
<dbReference type="OrthoDB" id="5881184at2"/>
<keyword evidence="2" id="KW-0808">Transferase</keyword>
<protein>
    <submittedName>
        <fullName evidence="2">Possible S-adenosyl-L-methionine-dependent methyltransferase</fullName>
    </submittedName>
</protein>
<dbReference type="PATRIC" id="fig|1423790.3.peg.236"/>
<keyword evidence="2" id="KW-0489">Methyltransferase</keyword>
<dbReference type="PANTHER" id="PTHR38451:SF1">
    <property type="entry name" value="TRNA (ADENINE(22)-N(1))-METHYLTRANSFERASE"/>
    <property type="match status" value="1"/>
</dbReference>
<comment type="caution">
    <text evidence="2">The sequence shown here is derived from an EMBL/GenBank/DDBJ whole genome shotgun (WGS) entry which is preliminary data.</text>
</comment>
<dbReference type="InterPro" id="IPR006901">
    <property type="entry name" value="TrmK"/>
</dbReference>
<dbReference type="GO" id="GO:0032259">
    <property type="term" value="P:methylation"/>
    <property type="evidence" value="ECO:0007669"/>
    <property type="project" value="UniProtKB-KW"/>
</dbReference>
<gene>
    <name evidence="2" type="ORF">BN53_05805</name>
</gene>
<dbReference type="EMBL" id="CAKD01000023">
    <property type="protein sequence ID" value="CCI85598.1"/>
    <property type="molecule type" value="Genomic_DNA"/>
</dbReference>
<keyword evidence="3" id="KW-1185">Reference proteome</keyword>
<keyword evidence="1" id="KW-0175">Coiled coil</keyword>
<evidence type="ECO:0000313" key="3">
    <source>
        <dbReference type="Proteomes" id="UP000009311"/>
    </source>
</evidence>
<reference evidence="2 3" key="1">
    <citation type="submission" date="2012-06" db="EMBL/GenBank/DDBJ databases">
        <title>Draft Genome Sequence of Lactobacillus pasteurii CRBIP 24.76T.</title>
        <authorList>
            <person name="Cousin S."/>
            <person name="Bouchier C."/>
            <person name="Loux V."/>
            <person name="Ma L."/>
            <person name="Creno S."/>
            <person name="Bizet C."/>
            <person name="Clermont D."/>
        </authorList>
    </citation>
    <scope>NUCLEOTIDE SEQUENCE [LARGE SCALE GENOMIC DNA]</scope>
    <source>
        <strain evidence="3">CRBIP 24.76T</strain>
    </source>
</reference>
<name>I7LE95_9LACO</name>
<dbReference type="Gene3D" id="3.40.50.150">
    <property type="entry name" value="Vaccinia Virus protein VP39"/>
    <property type="match status" value="1"/>
</dbReference>
<evidence type="ECO:0000313" key="2">
    <source>
        <dbReference type="EMBL" id="CCI85598.1"/>
    </source>
</evidence>
<dbReference type="GO" id="GO:0160105">
    <property type="term" value="F:tRNA (adenine(22)-N1)-methyltransferase activity"/>
    <property type="evidence" value="ECO:0007669"/>
    <property type="project" value="InterPro"/>
</dbReference>
<dbReference type="eggNOG" id="COG2384">
    <property type="taxonomic scope" value="Bacteria"/>
</dbReference>